<keyword evidence="2" id="KW-1185">Reference proteome</keyword>
<dbReference type="AlphaFoldDB" id="A0A1I0U933"/>
<dbReference type="STRING" id="150248.SAMN05216169_11121"/>
<dbReference type="Proteomes" id="UP000198979">
    <property type="component" value="Unassembled WGS sequence"/>
</dbReference>
<feature type="non-terminal residue" evidence="1">
    <location>
        <position position="55"/>
    </location>
</feature>
<reference evidence="2" key="1">
    <citation type="submission" date="2016-10" db="EMBL/GenBank/DDBJ databases">
        <authorList>
            <person name="Varghese N."/>
            <person name="Submissions S."/>
        </authorList>
    </citation>
    <scope>NUCLEOTIDE SEQUENCE [LARGE SCALE GENOMIC DNA]</scope>
    <source>
        <strain evidence="2">K1</strain>
    </source>
</reference>
<protein>
    <submittedName>
        <fullName evidence="1">Uncharacterized protein</fullName>
    </submittedName>
</protein>
<proteinExistence type="predicted"/>
<gene>
    <name evidence="1" type="ORF">SAMN05216169_11121</name>
</gene>
<dbReference type="EMBL" id="FOJQ01000112">
    <property type="protein sequence ID" value="SFA60363.1"/>
    <property type="molecule type" value="Genomic_DNA"/>
</dbReference>
<sequence>MCWEEEKDMATAQRANNEKLSFMDDIKSIIRTNMKKKGLTPAEARKSLGIKKYEK</sequence>
<name>A0A1I0U933_9BACL</name>
<evidence type="ECO:0000313" key="2">
    <source>
        <dbReference type="Proteomes" id="UP000198979"/>
    </source>
</evidence>
<organism evidence="1 2">
    <name type="scientific">Anoxybacillus pushchinoensis</name>
    <dbReference type="NCBI Taxonomy" id="150248"/>
    <lineage>
        <taxon>Bacteria</taxon>
        <taxon>Bacillati</taxon>
        <taxon>Bacillota</taxon>
        <taxon>Bacilli</taxon>
        <taxon>Bacillales</taxon>
        <taxon>Anoxybacillaceae</taxon>
        <taxon>Anoxybacillus</taxon>
    </lineage>
</organism>
<accession>A0A1I0U933</accession>
<evidence type="ECO:0000313" key="1">
    <source>
        <dbReference type="EMBL" id="SFA60363.1"/>
    </source>
</evidence>